<sequence>RSVEGSFPKVNVKLRPETYRGKMPPRGIKLLSEFYKQFVKLTYVNCWHISQHQSAAMWKIYLQSNEGIAIRSTCGKLKESLKKDTSHELHIGKVKYISYVKDVIPEGSLFPYFHKRMSFDYEKELRAVIQAFSYDKDANINWSKSPYRAGLNVPVDLDILIDHIILTPSCSSWLKEVVKSVLSKYNLKKPVRKSLLYVKDERIVY</sequence>
<reference evidence="1" key="1">
    <citation type="journal article" date="2014" name="Front. Microbiol.">
        <title>High frequency of phylogenetically diverse reductive dehalogenase-homologous genes in deep subseafloor sedimentary metagenomes.</title>
        <authorList>
            <person name="Kawai M."/>
            <person name="Futagami T."/>
            <person name="Toyoda A."/>
            <person name="Takaki Y."/>
            <person name="Nishi S."/>
            <person name="Hori S."/>
            <person name="Arai W."/>
            <person name="Tsubouchi T."/>
            <person name="Morono Y."/>
            <person name="Uchiyama I."/>
            <person name="Ito T."/>
            <person name="Fujiyama A."/>
            <person name="Inagaki F."/>
            <person name="Takami H."/>
        </authorList>
    </citation>
    <scope>NUCLEOTIDE SEQUENCE</scope>
    <source>
        <strain evidence="1">Expedition CK06-06</strain>
    </source>
</reference>
<comment type="caution">
    <text evidence="1">The sequence shown here is derived from an EMBL/GenBank/DDBJ whole genome shotgun (WGS) entry which is preliminary data.</text>
</comment>
<name>X1RG86_9ZZZZ</name>
<proteinExistence type="predicted"/>
<organism evidence="1">
    <name type="scientific">marine sediment metagenome</name>
    <dbReference type="NCBI Taxonomy" id="412755"/>
    <lineage>
        <taxon>unclassified sequences</taxon>
        <taxon>metagenomes</taxon>
        <taxon>ecological metagenomes</taxon>
    </lineage>
</organism>
<feature type="non-terminal residue" evidence="1">
    <location>
        <position position="1"/>
    </location>
</feature>
<dbReference type="EMBL" id="BARW01014760">
    <property type="protein sequence ID" value="GAI79633.1"/>
    <property type="molecule type" value="Genomic_DNA"/>
</dbReference>
<dbReference type="AlphaFoldDB" id="X1RG86"/>
<accession>X1RG86</accession>
<evidence type="ECO:0008006" key="2">
    <source>
        <dbReference type="Google" id="ProtNLM"/>
    </source>
</evidence>
<gene>
    <name evidence="1" type="ORF">S12H4_26075</name>
</gene>
<evidence type="ECO:0000313" key="1">
    <source>
        <dbReference type="EMBL" id="GAI79633.1"/>
    </source>
</evidence>
<protein>
    <recommendedName>
        <fullName evidence="2">DUF2971 domain-containing protein</fullName>
    </recommendedName>
</protein>